<evidence type="ECO:0000313" key="10">
    <source>
        <dbReference type="EMBL" id="KAK0572746.1"/>
    </source>
</evidence>
<dbReference type="CDD" id="cd09279">
    <property type="entry name" value="RNase_HI_like"/>
    <property type="match status" value="1"/>
</dbReference>
<feature type="domain" description="Integrase catalytic" evidence="9">
    <location>
        <begin position="689"/>
        <end position="819"/>
    </location>
</feature>
<dbReference type="Gene3D" id="3.30.420.10">
    <property type="entry name" value="Ribonuclease H-like superfamily/Ribonuclease H"/>
    <property type="match status" value="2"/>
</dbReference>
<proteinExistence type="predicted"/>
<evidence type="ECO:0000256" key="4">
    <source>
        <dbReference type="ARBA" id="ARBA00022759"/>
    </source>
</evidence>
<dbReference type="InterPro" id="IPR036397">
    <property type="entry name" value="RNaseH_sf"/>
</dbReference>
<dbReference type="EMBL" id="JAUESC010000388">
    <property type="protein sequence ID" value="KAK0572746.1"/>
    <property type="molecule type" value="Genomic_DNA"/>
</dbReference>
<evidence type="ECO:0000259" key="8">
    <source>
        <dbReference type="PROSITE" id="PS50879"/>
    </source>
</evidence>
<dbReference type="Pfam" id="PF00078">
    <property type="entry name" value="RVT_1"/>
    <property type="match status" value="1"/>
</dbReference>
<dbReference type="InterPro" id="IPR050951">
    <property type="entry name" value="Retrovirus_Pol_polyprotein"/>
</dbReference>
<protein>
    <submittedName>
        <fullName evidence="10">Uncharacterized protein</fullName>
    </submittedName>
</protein>
<evidence type="ECO:0000256" key="6">
    <source>
        <dbReference type="ARBA" id="ARBA00022918"/>
    </source>
</evidence>
<keyword evidence="11" id="KW-1185">Reference proteome</keyword>
<evidence type="ECO:0000259" key="9">
    <source>
        <dbReference type="PROSITE" id="PS50994"/>
    </source>
</evidence>
<dbReference type="PROSITE" id="PS50879">
    <property type="entry name" value="RNASE_H_1"/>
    <property type="match status" value="1"/>
</dbReference>
<keyword evidence="6" id="KW-0695">RNA-directed DNA polymerase</keyword>
<dbReference type="Gene3D" id="3.30.70.270">
    <property type="match status" value="2"/>
</dbReference>
<keyword evidence="4" id="KW-0255">Endonuclease</keyword>
<dbReference type="PANTHER" id="PTHR37984:SF5">
    <property type="entry name" value="PROTEIN NYNRIN-LIKE"/>
    <property type="match status" value="1"/>
</dbReference>
<dbReference type="Proteomes" id="UP001168877">
    <property type="component" value="Unassembled WGS sequence"/>
</dbReference>
<evidence type="ECO:0000256" key="3">
    <source>
        <dbReference type="ARBA" id="ARBA00022722"/>
    </source>
</evidence>
<evidence type="ECO:0000313" key="11">
    <source>
        <dbReference type="Proteomes" id="UP001168877"/>
    </source>
</evidence>
<dbReference type="GO" id="GO:0003676">
    <property type="term" value="F:nucleic acid binding"/>
    <property type="evidence" value="ECO:0007669"/>
    <property type="project" value="InterPro"/>
</dbReference>
<reference evidence="10" key="1">
    <citation type="journal article" date="2022" name="Plant J.">
        <title>Strategies of tolerance reflected in two North American maple genomes.</title>
        <authorList>
            <person name="McEvoy S.L."/>
            <person name="Sezen U.U."/>
            <person name="Trouern-Trend A."/>
            <person name="McMahon S.M."/>
            <person name="Schaberg P.G."/>
            <person name="Yang J."/>
            <person name="Wegrzyn J.L."/>
            <person name="Swenson N.G."/>
        </authorList>
    </citation>
    <scope>NUCLEOTIDE SEQUENCE</scope>
    <source>
        <strain evidence="10">NS2018</strain>
    </source>
</reference>
<dbReference type="SUPFAM" id="SSF53098">
    <property type="entry name" value="Ribonuclease H-like"/>
    <property type="match status" value="2"/>
</dbReference>
<dbReference type="InterPro" id="IPR043502">
    <property type="entry name" value="DNA/RNA_pol_sf"/>
</dbReference>
<evidence type="ECO:0000256" key="1">
    <source>
        <dbReference type="ARBA" id="ARBA00022679"/>
    </source>
</evidence>
<dbReference type="Gene3D" id="1.10.340.70">
    <property type="match status" value="1"/>
</dbReference>
<keyword evidence="2" id="KW-0548">Nucleotidyltransferase</keyword>
<evidence type="ECO:0000256" key="2">
    <source>
        <dbReference type="ARBA" id="ARBA00022695"/>
    </source>
</evidence>
<gene>
    <name evidence="10" type="ORF">LWI29_036549</name>
</gene>
<evidence type="ECO:0000256" key="5">
    <source>
        <dbReference type="ARBA" id="ARBA00022801"/>
    </source>
</evidence>
<dbReference type="InterPro" id="IPR012337">
    <property type="entry name" value="RNaseH-like_sf"/>
</dbReference>
<dbReference type="Pfam" id="PF00665">
    <property type="entry name" value="rve"/>
    <property type="match status" value="1"/>
</dbReference>
<dbReference type="InterPro" id="IPR000477">
    <property type="entry name" value="RT_dom"/>
</dbReference>
<keyword evidence="5" id="KW-0378">Hydrolase</keyword>
<dbReference type="GO" id="GO:0004523">
    <property type="term" value="F:RNA-DNA hybrid ribonuclease activity"/>
    <property type="evidence" value="ECO:0007669"/>
    <property type="project" value="InterPro"/>
</dbReference>
<dbReference type="SUPFAM" id="SSF56672">
    <property type="entry name" value="DNA/RNA polymerases"/>
    <property type="match status" value="1"/>
</dbReference>
<dbReference type="InterPro" id="IPR041588">
    <property type="entry name" value="Integrase_H2C2"/>
</dbReference>
<dbReference type="InterPro" id="IPR002156">
    <property type="entry name" value="RNaseH_domain"/>
</dbReference>
<dbReference type="CDD" id="cd01647">
    <property type="entry name" value="RT_LTR"/>
    <property type="match status" value="1"/>
</dbReference>
<dbReference type="Pfam" id="PF13456">
    <property type="entry name" value="RVT_3"/>
    <property type="match status" value="1"/>
</dbReference>
<dbReference type="InterPro" id="IPR041373">
    <property type="entry name" value="RT_RNaseH"/>
</dbReference>
<dbReference type="AlphaFoldDB" id="A0AA39RF13"/>
<dbReference type="GO" id="GO:0003964">
    <property type="term" value="F:RNA-directed DNA polymerase activity"/>
    <property type="evidence" value="ECO:0007669"/>
    <property type="project" value="UniProtKB-KW"/>
</dbReference>
<dbReference type="PANTHER" id="PTHR37984">
    <property type="entry name" value="PROTEIN CBG26694"/>
    <property type="match status" value="1"/>
</dbReference>
<feature type="domain" description="Reverse transcriptase" evidence="7">
    <location>
        <begin position="46"/>
        <end position="225"/>
    </location>
</feature>
<comment type="caution">
    <text evidence="10">The sequence shown here is derived from an EMBL/GenBank/DDBJ whole genome shotgun (WGS) entry which is preliminary data.</text>
</comment>
<feature type="domain" description="RNase H type-1" evidence="8">
    <location>
        <begin position="438"/>
        <end position="567"/>
    </location>
</feature>
<dbReference type="InterPro" id="IPR043128">
    <property type="entry name" value="Rev_trsase/Diguanyl_cyclase"/>
</dbReference>
<dbReference type="GO" id="GO:0015074">
    <property type="term" value="P:DNA integration"/>
    <property type="evidence" value="ECO:0007669"/>
    <property type="project" value="InterPro"/>
</dbReference>
<dbReference type="PROSITE" id="PS50994">
    <property type="entry name" value="INTEGRASE"/>
    <property type="match status" value="1"/>
</dbReference>
<sequence>MPGIDTDVISHYLSIDSGFRLVVQKRRLFNPERSIAIKKEVEKLLSAGSIREVKYPEWVANVVLVKKKNNQWRMCVDFTDLNKACPKDSFPLPRIDQLVDATAGHELLSFMDAYSGYNQIRMNKADEEKTAFTTDQGLYCYKVMPFGLKNAGATYQRLVNRIFARQIGRNMEVYVDDMLTKSTTAERHSEDLKESFDVLRRYKMKLNPSKCVFGVPSRRFLGFQVHQRGIEVNPEKIKALEEIASPKTLKDVQRLTGCLASLNRFIAKSTDKCAPFFRALKKGKGLEWSKKCETAFKKLKEYLGRAPILSKPVFGDVGKNTGQRSRSETKINLALLPAETRYSPAEKIALALITEARKLRPYFQAHTIEVYTDCPLKLILQKPELSGRLTKWAVELREFDIRYTPKAAIKGQAVLDFIAEFTEPDAEVRRIMEDEQASEFQWKLHVDGSSNTHGSGARIVITTPEGDAVECAMRFDFKATNNQAEYEALLAGLRVCIALGADELEIYSDSQVVVNQVLDEYQAREEHMIAYLDIAKRSKAIPVAHLTKPSTAEFEEVMITEIRPSPGDWTAQLRKYLEENVLLEDAVEAKRIKYRSTRYTILRGELYRRGFSKVLQRCVTGEETGKILKDVHGGVCGNHTGGKSLAHKVLRQGFYWPTLFAEAQRFAESCETCQRIANDIRRPPELLKSLTSPWPFAMWGLDLIGPMPTGTKGGAKHAIVAVDYFTKWAEAEALVHITEANTTSFVRKNIIYRFGIPSIIITDNVTQFDNIKFKEMCEEYKITNYYASPAHPQTNGQTKDVNKVIKHTLKAKLEAKKGS</sequence>
<dbReference type="Gene3D" id="3.10.10.10">
    <property type="entry name" value="HIV Type 1 Reverse Transcriptase, subunit A, domain 1"/>
    <property type="match status" value="1"/>
</dbReference>
<dbReference type="InterPro" id="IPR001584">
    <property type="entry name" value="Integrase_cat-core"/>
</dbReference>
<evidence type="ECO:0000259" key="7">
    <source>
        <dbReference type="PROSITE" id="PS50878"/>
    </source>
</evidence>
<keyword evidence="1" id="KW-0808">Transferase</keyword>
<dbReference type="Pfam" id="PF17921">
    <property type="entry name" value="Integrase_H2C2"/>
    <property type="match status" value="1"/>
</dbReference>
<reference evidence="10" key="2">
    <citation type="submission" date="2023-06" db="EMBL/GenBank/DDBJ databases">
        <authorList>
            <person name="Swenson N.G."/>
            <person name="Wegrzyn J.L."/>
            <person name="Mcevoy S.L."/>
        </authorList>
    </citation>
    <scope>NUCLEOTIDE SEQUENCE</scope>
    <source>
        <strain evidence="10">NS2018</strain>
        <tissue evidence="10">Leaf</tissue>
    </source>
</reference>
<organism evidence="10 11">
    <name type="scientific">Acer saccharum</name>
    <name type="common">Sugar maple</name>
    <dbReference type="NCBI Taxonomy" id="4024"/>
    <lineage>
        <taxon>Eukaryota</taxon>
        <taxon>Viridiplantae</taxon>
        <taxon>Streptophyta</taxon>
        <taxon>Embryophyta</taxon>
        <taxon>Tracheophyta</taxon>
        <taxon>Spermatophyta</taxon>
        <taxon>Magnoliopsida</taxon>
        <taxon>eudicotyledons</taxon>
        <taxon>Gunneridae</taxon>
        <taxon>Pentapetalae</taxon>
        <taxon>rosids</taxon>
        <taxon>malvids</taxon>
        <taxon>Sapindales</taxon>
        <taxon>Sapindaceae</taxon>
        <taxon>Hippocastanoideae</taxon>
        <taxon>Acereae</taxon>
        <taxon>Acer</taxon>
    </lineage>
</organism>
<dbReference type="Pfam" id="PF17917">
    <property type="entry name" value="RT_RNaseH"/>
    <property type="match status" value="1"/>
</dbReference>
<accession>A0AA39RF13</accession>
<dbReference type="PROSITE" id="PS50878">
    <property type="entry name" value="RT_POL"/>
    <property type="match status" value="1"/>
</dbReference>
<keyword evidence="3" id="KW-0540">Nuclease</keyword>
<name>A0AA39RF13_ACESA</name>